<dbReference type="PANTHER" id="PTHR12993">
    <property type="entry name" value="N-ACETYLGLUCOSAMINYL-PHOSPHATIDYLINOSITOL DE-N-ACETYLASE-RELATED"/>
    <property type="match status" value="1"/>
</dbReference>
<dbReference type="InterPro" id="IPR024078">
    <property type="entry name" value="LmbE-like_dom_sf"/>
</dbReference>
<dbReference type="EC" id="3.5.1.89" evidence="2"/>
<keyword evidence="4" id="KW-1185">Reference proteome</keyword>
<dbReference type="Pfam" id="PF02585">
    <property type="entry name" value="PIG-L"/>
    <property type="match status" value="1"/>
</dbReference>
<organism evidence="3 4">
    <name type="scientific">Spizellomyces punctatus (strain DAOM BR117)</name>
    <dbReference type="NCBI Taxonomy" id="645134"/>
    <lineage>
        <taxon>Eukaryota</taxon>
        <taxon>Fungi</taxon>
        <taxon>Fungi incertae sedis</taxon>
        <taxon>Chytridiomycota</taxon>
        <taxon>Chytridiomycota incertae sedis</taxon>
        <taxon>Chytridiomycetes</taxon>
        <taxon>Spizellomycetales</taxon>
        <taxon>Spizellomycetaceae</taxon>
        <taxon>Spizellomyces</taxon>
    </lineage>
</organism>
<dbReference type="SUPFAM" id="SSF102588">
    <property type="entry name" value="LmbE-like"/>
    <property type="match status" value="1"/>
</dbReference>
<dbReference type="VEuPathDB" id="FungiDB:SPPG_09204"/>
<dbReference type="FunCoup" id="A0A0L0HHG2">
    <property type="interactions" value="254"/>
</dbReference>
<name>A0A0L0HHG2_SPIPD</name>
<sequence length="280" mass="31473">MLPILVLPLLIIALSTGPLVYLLFLFSRPTSAFRSSFIPLPLRPPLKQFNRLSVLLVTAHPDDECMFFGPTIVQLIEHGAEVSVLCLSSGNADGIGAVRKKELLESCKKLGIHSSNVTCLDHPQLQDDPKAWWKASVIAEVLDAHIGERKVDVAITFDNGGISGHPNHRALFEGIRYFLNLPASSSTSPRRQIPHCYALKTVSLLRKYLFIGDLGLTIVPHLLFRARDGKKSHSAVFVATPQQFFQARTAMTRHKSQLVWFRYLYILFSRYMIVNELDRI</sequence>
<dbReference type="AlphaFoldDB" id="A0A0L0HHG2"/>
<dbReference type="GO" id="GO:0006506">
    <property type="term" value="P:GPI anchor biosynthetic process"/>
    <property type="evidence" value="ECO:0007669"/>
    <property type="project" value="UniProtKB-UniPathway"/>
</dbReference>
<dbReference type="OMA" id="YVLESVN"/>
<dbReference type="eggNOG" id="KOG3332">
    <property type="taxonomic scope" value="Eukaryota"/>
</dbReference>
<dbReference type="GO" id="GO:0016020">
    <property type="term" value="C:membrane"/>
    <property type="evidence" value="ECO:0007669"/>
    <property type="project" value="GOC"/>
</dbReference>
<dbReference type="Gene3D" id="3.40.50.10320">
    <property type="entry name" value="LmbE-like"/>
    <property type="match status" value="1"/>
</dbReference>
<comment type="similarity">
    <text evidence="1">Belongs to the PIGL family.</text>
</comment>
<dbReference type="GeneID" id="27692329"/>
<dbReference type="Proteomes" id="UP000053201">
    <property type="component" value="Unassembled WGS sequence"/>
</dbReference>
<dbReference type="EMBL" id="KQ257456">
    <property type="protein sequence ID" value="KND00244.1"/>
    <property type="molecule type" value="Genomic_DNA"/>
</dbReference>
<dbReference type="RefSeq" id="XP_016608283.1">
    <property type="nucleotide sequence ID" value="XM_016757361.1"/>
</dbReference>
<reference evidence="3 4" key="1">
    <citation type="submission" date="2009-08" db="EMBL/GenBank/DDBJ databases">
        <title>The Genome Sequence of Spizellomyces punctatus strain DAOM BR117.</title>
        <authorList>
            <consortium name="The Broad Institute Genome Sequencing Platform"/>
            <person name="Russ C."/>
            <person name="Cuomo C."/>
            <person name="Shea T."/>
            <person name="Young S.K."/>
            <person name="Zeng Q."/>
            <person name="Koehrsen M."/>
            <person name="Haas B."/>
            <person name="Borodovsky M."/>
            <person name="Guigo R."/>
            <person name="Alvarado L."/>
            <person name="Berlin A."/>
            <person name="Bochicchio J."/>
            <person name="Borenstein D."/>
            <person name="Chapman S."/>
            <person name="Chen Z."/>
            <person name="Engels R."/>
            <person name="Freedman E."/>
            <person name="Gellesch M."/>
            <person name="Goldberg J."/>
            <person name="Griggs A."/>
            <person name="Gujja S."/>
            <person name="Heiman D."/>
            <person name="Hepburn T."/>
            <person name="Howarth C."/>
            <person name="Jen D."/>
            <person name="Larson L."/>
            <person name="Lewis B."/>
            <person name="Mehta T."/>
            <person name="Park D."/>
            <person name="Pearson M."/>
            <person name="Roberts A."/>
            <person name="Saif S."/>
            <person name="Shenoy N."/>
            <person name="Sisk P."/>
            <person name="Stolte C."/>
            <person name="Sykes S."/>
            <person name="Thomson T."/>
            <person name="Walk T."/>
            <person name="White J."/>
            <person name="Yandava C."/>
            <person name="Burger G."/>
            <person name="Gray M.W."/>
            <person name="Holland P.W.H."/>
            <person name="King N."/>
            <person name="Lang F.B.F."/>
            <person name="Roger A.J."/>
            <person name="Ruiz-Trillo I."/>
            <person name="Lander E."/>
            <person name="Nusbaum C."/>
        </authorList>
    </citation>
    <scope>NUCLEOTIDE SEQUENCE [LARGE SCALE GENOMIC DNA]</scope>
    <source>
        <strain evidence="3 4">DAOM BR117</strain>
    </source>
</reference>
<evidence type="ECO:0000256" key="2">
    <source>
        <dbReference type="ARBA" id="ARBA00012176"/>
    </source>
</evidence>
<dbReference type="InParanoid" id="A0A0L0HHG2"/>
<dbReference type="InterPro" id="IPR003737">
    <property type="entry name" value="GlcNAc_PI_deacetylase-related"/>
</dbReference>
<evidence type="ECO:0000256" key="1">
    <source>
        <dbReference type="ARBA" id="ARBA00006066"/>
    </source>
</evidence>
<dbReference type="PANTHER" id="PTHR12993:SF11">
    <property type="entry name" value="N-ACETYLGLUCOSAMINYL-PHOSPHATIDYLINOSITOL DE-N-ACETYLASE"/>
    <property type="match status" value="1"/>
</dbReference>
<dbReference type="OrthoDB" id="440160at2759"/>
<evidence type="ECO:0000313" key="4">
    <source>
        <dbReference type="Proteomes" id="UP000053201"/>
    </source>
</evidence>
<dbReference type="GO" id="GO:0005783">
    <property type="term" value="C:endoplasmic reticulum"/>
    <property type="evidence" value="ECO:0007669"/>
    <property type="project" value="TreeGrafter"/>
</dbReference>
<evidence type="ECO:0000313" key="3">
    <source>
        <dbReference type="EMBL" id="KND00244.1"/>
    </source>
</evidence>
<dbReference type="UniPathway" id="UPA00196"/>
<dbReference type="GO" id="GO:0000225">
    <property type="term" value="F:N-acetylglucosaminylphosphatidylinositol deacetylase activity"/>
    <property type="evidence" value="ECO:0007669"/>
    <property type="project" value="UniProtKB-EC"/>
</dbReference>
<proteinExistence type="inferred from homology"/>
<protein>
    <recommendedName>
        <fullName evidence="2">N-acetylglucosaminylphosphatidylinositol deacetylase</fullName>
        <ecNumber evidence="2">3.5.1.89</ecNumber>
    </recommendedName>
</protein>
<gene>
    <name evidence="3" type="ORF">SPPG_09204</name>
</gene>
<accession>A0A0L0HHG2</accession>
<dbReference type="STRING" id="645134.A0A0L0HHG2"/>